<dbReference type="Gene3D" id="3.90.70.10">
    <property type="entry name" value="Cysteine proteinases"/>
    <property type="match status" value="1"/>
</dbReference>
<evidence type="ECO:0000313" key="1">
    <source>
        <dbReference type="EMBL" id="OIN88414.1"/>
    </source>
</evidence>
<organism evidence="1 2">
    <name type="scientific">Candidatus Beckwithbacteria bacterium CG1_02_47_37</name>
    <dbReference type="NCBI Taxonomy" id="1805034"/>
    <lineage>
        <taxon>Bacteria</taxon>
        <taxon>Candidatus Beckwithiibacteriota</taxon>
    </lineage>
</organism>
<dbReference type="EMBL" id="MNUI01000073">
    <property type="protein sequence ID" value="OIN88414.1"/>
    <property type="molecule type" value="Genomic_DNA"/>
</dbReference>
<gene>
    <name evidence="1" type="ORF">AUJ59_04015</name>
</gene>
<accession>A0A1J4RRA0</accession>
<reference evidence="1 2" key="1">
    <citation type="journal article" date="2016" name="Environ. Microbiol.">
        <title>Genomic resolution of a cold subsurface aquifer community provides metabolic insights for novel microbes adapted to high CO concentrations.</title>
        <authorList>
            <person name="Probst A.J."/>
            <person name="Castelle C.J."/>
            <person name="Singh A."/>
            <person name="Brown C.T."/>
            <person name="Anantharaman K."/>
            <person name="Sharon I."/>
            <person name="Hug L.A."/>
            <person name="Burstein D."/>
            <person name="Emerson J.B."/>
            <person name="Thomas B.C."/>
            <person name="Banfield J.F."/>
        </authorList>
    </citation>
    <scope>NUCLEOTIDE SEQUENCE [LARGE SCALE GENOMIC DNA]</scope>
    <source>
        <strain evidence="1">CG1_02_47_37</strain>
    </source>
</reference>
<name>A0A1J4RRA0_9BACT</name>
<protein>
    <submittedName>
        <fullName evidence="1">Uncharacterized protein</fullName>
    </submittedName>
</protein>
<comment type="caution">
    <text evidence="1">The sequence shown here is derived from an EMBL/GenBank/DDBJ whole genome shotgun (WGS) entry which is preliminary data.</text>
</comment>
<dbReference type="Proteomes" id="UP000183144">
    <property type="component" value="Unassembled WGS sequence"/>
</dbReference>
<proteinExistence type="predicted"/>
<dbReference type="AlphaFoldDB" id="A0A1J4RRA0"/>
<sequence length="230" mass="26183">MTVKNIQLPKEHIFQKENDECCGPCCLAMVYKIKGKNISLGQILKDLKLGEKGLPTYPPQLARHLNSNGLRTKLTISNSQVISPAWANEVKSKVIENLKYWVTFQPKHDWHEFGLHALFYLQEGGEIELKSYGISDIKKMLDSGSTLILGVDEVFIWKHRFKEHKAEIDEIKGKSYGHFIVVTGYKENKFSILDSYPTKIPNKYGSYEVNGNDLLNASLIWAATILEVLK</sequence>
<evidence type="ECO:0000313" key="2">
    <source>
        <dbReference type="Proteomes" id="UP000183144"/>
    </source>
</evidence>
<dbReference type="STRING" id="1805034.AUJ59_04015"/>